<dbReference type="AlphaFoldDB" id="A0A087HEN2"/>
<dbReference type="Proteomes" id="UP000029120">
    <property type="component" value="Chromosome 2"/>
</dbReference>
<organism evidence="1 2">
    <name type="scientific">Arabis alpina</name>
    <name type="common">Alpine rock-cress</name>
    <dbReference type="NCBI Taxonomy" id="50452"/>
    <lineage>
        <taxon>Eukaryota</taxon>
        <taxon>Viridiplantae</taxon>
        <taxon>Streptophyta</taxon>
        <taxon>Embryophyta</taxon>
        <taxon>Tracheophyta</taxon>
        <taxon>Spermatophyta</taxon>
        <taxon>Magnoliopsida</taxon>
        <taxon>eudicotyledons</taxon>
        <taxon>Gunneridae</taxon>
        <taxon>Pentapetalae</taxon>
        <taxon>rosids</taxon>
        <taxon>malvids</taxon>
        <taxon>Brassicales</taxon>
        <taxon>Brassicaceae</taxon>
        <taxon>Arabideae</taxon>
        <taxon>Arabis</taxon>
    </lineage>
</organism>
<name>A0A087HEN2_ARAAL</name>
<protein>
    <submittedName>
        <fullName evidence="1">Uncharacterized protein</fullName>
    </submittedName>
</protein>
<reference evidence="2" key="1">
    <citation type="journal article" date="2015" name="Nat. Plants">
        <title>Genome expansion of Arabis alpina linked with retrotransposition and reduced symmetric DNA methylation.</title>
        <authorList>
            <person name="Willing E.M."/>
            <person name="Rawat V."/>
            <person name="Mandakova T."/>
            <person name="Maumus F."/>
            <person name="James G.V."/>
            <person name="Nordstroem K.J."/>
            <person name="Becker C."/>
            <person name="Warthmann N."/>
            <person name="Chica C."/>
            <person name="Szarzynska B."/>
            <person name="Zytnicki M."/>
            <person name="Albani M.C."/>
            <person name="Kiefer C."/>
            <person name="Bergonzi S."/>
            <person name="Castaings L."/>
            <person name="Mateos J.L."/>
            <person name="Berns M.C."/>
            <person name="Bujdoso N."/>
            <person name="Piofczyk T."/>
            <person name="de Lorenzo L."/>
            <person name="Barrero-Sicilia C."/>
            <person name="Mateos I."/>
            <person name="Piednoel M."/>
            <person name="Hagmann J."/>
            <person name="Chen-Min-Tao R."/>
            <person name="Iglesias-Fernandez R."/>
            <person name="Schuster S.C."/>
            <person name="Alonso-Blanco C."/>
            <person name="Roudier F."/>
            <person name="Carbonero P."/>
            <person name="Paz-Ares J."/>
            <person name="Davis S.J."/>
            <person name="Pecinka A."/>
            <person name="Quesneville H."/>
            <person name="Colot V."/>
            <person name="Lysak M.A."/>
            <person name="Weigel D."/>
            <person name="Coupland G."/>
            <person name="Schneeberger K."/>
        </authorList>
    </citation>
    <scope>NUCLEOTIDE SEQUENCE [LARGE SCALE GENOMIC DNA]</scope>
    <source>
        <strain evidence="2">cv. Pajares</strain>
    </source>
</reference>
<evidence type="ECO:0000313" key="2">
    <source>
        <dbReference type="Proteomes" id="UP000029120"/>
    </source>
</evidence>
<dbReference type="OrthoDB" id="277398at2759"/>
<gene>
    <name evidence="1" type="ordered locus">AALP_Aa2g014900</name>
</gene>
<sequence>MAGTLSPACHISLLLRHPPCTTVQFVGFSPPAIESHRKIGRLTVTRPNLANDFLGDFGARDPYPEEMASQFGDKVLGCQNTEHKILIPNASVRSLAELQCSPGENK</sequence>
<keyword evidence="2" id="KW-1185">Reference proteome</keyword>
<dbReference type="EMBL" id="CM002870">
    <property type="protein sequence ID" value="KFK40584.1"/>
    <property type="molecule type" value="Genomic_DNA"/>
</dbReference>
<accession>A0A087HEN2</accession>
<evidence type="ECO:0000313" key="1">
    <source>
        <dbReference type="EMBL" id="KFK40584.1"/>
    </source>
</evidence>
<proteinExistence type="predicted"/>
<dbReference type="Gramene" id="KFK40584">
    <property type="protein sequence ID" value="KFK40584"/>
    <property type="gene ID" value="AALP_AA2G014900"/>
</dbReference>